<dbReference type="PROSITE" id="PS51186">
    <property type="entry name" value="GNAT"/>
    <property type="match status" value="1"/>
</dbReference>
<dbReference type="EMBL" id="CP088295">
    <property type="protein sequence ID" value="UUY04011.1"/>
    <property type="molecule type" value="Genomic_DNA"/>
</dbReference>
<keyword evidence="3" id="KW-1185">Reference proteome</keyword>
<feature type="domain" description="N-acetyltransferase" evidence="1">
    <location>
        <begin position="56"/>
        <end position="201"/>
    </location>
</feature>
<dbReference type="Gene3D" id="3.40.630.30">
    <property type="match status" value="1"/>
</dbReference>
<dbReference type="InterPro" id="IPR000182">
    <property type="entry name" value="GNAT_dom"/>
</dbReference>
<protein>
    <submittedName>
        <fullName evidence="2">GNAT family N-acetyltransferase</fullName>
    </submittedName>
</protein>
<evidence type="ECO:0000313" key="2">
    <source>
        <dbReference type="EMBL" id="UUY04011.1"/>
    </source>
</evidence>
<organism evidence="2 3">
    <name type="scientific">Svornostia abyssi</name>
    <dbReference type="NCBI Taxonomy" id="2898438"/>
    <lineage>
        <taxon>Bacteria</taxon>
        <taxon>Bacillati</taxon>
        <taxon>Actinomycetota</taxon>
        <taxon>Thermoleophilia</taxon>
        <taxon>Solirubrobacterales</taxon>
        <taxon>Baekduiaceae</taxon>
        <taxon>Svornostia</taxon>
    </lineage>
</organism>
<dbReference type="RefSeq" id="WP_353864510.1">
    <property type="nucleotide sequence ID" value="NZ_CP088295.1"/>
</dbReference>
<proteinExistence type="predicted"/>
<dbReference type="Proteomes" id="UP001058860">
    <property type="component" value="Chromosome"/>
</dbReference>
<dbReference type="PANTHER" id="PTHR42791:SF1">
    <property type="entry name" value="N-ACETYLTRANSFERASE DOMAIN-CONTAINING PROTEIN"/>
    <property type="match status" value="1"/>
</dbReference>
<accession>A0ABY5PH75</accession>
<reference evidence="3" key="1">
    <citation type="submission" date="2021-11" db="EMBL/GenBank/DDBJ databases">
        <title>Cultivation dependent microbiological survey of springs from the worlds oldest radium mine currently devoted to the extraction of radon-saturated water.</title>
        <authorList>
            <person name="Kapinusova G."/>
            <person name="Smrhova T."/>
            <person name="Strejcek M."/>
            <person name="Suman J."/>
            <person name="Jani K."/>
            <person name="Pajer P."/>
            <person name="Uhlik O."/>
        </authorList>
    </citation>
    <scope>NUCLEOTIDE SEQUENCE [LARGE SCALE GENOMIC DNA]</scope>
    <source>
        <strain evidence="3">J379</strain>
    </source>
</reference>
<evidence type="ECO:0000259" key="1">
    <source>
        <dbReference type="PROSITE" id="PS51186"/>
    </source>
</evidence>
<gene>
    <name evidence="2" type="ORF">LRS13_00330</name>
</gene>
<dbReference type="CDD" id="cd04301">
    <property type="entry name" value="NAT_SF"/>
    <property type="match status" value="1"/>
</dbReference>
<dbReference type="Pfam" id="PF00583">
    <property type="entry name" value="Acetyltransf_1"/>
    <property type="match status" value="1"/>
</dbReference>
<name>A0ABY5PH75_9ACTN</name>
<dbReference type="SUPFAM" id="SSF55729">
    <property type="entry name" value="Acyl-CoA N-acyltransferases (Nat)"/>
    <property type="match status" value="1"/>
</dbReference>
<dbReference type="InterPro" id="IPR052523">
    <property type="entry name" value="Trichothecene_AcTrans"/>
</dbReference>
<dbReference type="InterPro" id="IPR016181">
    <property type="entry name" value="Acyl_CoA_acyltransferase"/>
</dbReference>
<evidence type="ECO:0000313" key="3">
    <source>
        <dbReference type="Proteomes" id="UP001058860"/>
    </source>
</evidence>
<sequence length="201" mass="22652">MLTAPTRHITVRALPDEQPAVAGVLARAFYDDPVFMHLLPDDASRLQRSEQLFAGMLLRAAAPHDEVHTTHEHTGAAIWFPPGHVHLSVLQQLRYLPTMVRVGRRDLPRILRCMTTMEEQHPHEPHFYLNILGTDPERQGEGIGSALLRAVLDRCDDEGIPAYLEATSPRNAGLYERHGFRTTGEIVLPDGPTMWAMWRDA</sequence>
<dbReference type="PANTHER" id="PTHR42791">
    <property type="entry name" value="GNAT FAMILY ACETYLTRANSFERASE"/>
    <property type="match status" value="1"/>
</dbReference>